<organism evidence="13 14">
    <name type="scientific">Nelumbo nucifera</name>
    <name type="common">Sacred lotus</name>
    <dbReference type="NCBI Taxonomy" id="4432"/>
    <lineage>
        <taxon>Eukaryota</taxon>
        <taxon>Viridiplantae</taxon>
        <taxon>Streptophyta</taxon>
        <taxon>Embryophyta</taxon>
        <taxon>Tracheophyta</taxon>
        <taxon>Spermatophyta</taxon>
        <taxon>Magnoliopsida</taxon>
        <taxon>Proteales</taxon>
        <taxon>Nelumbonaceae</taxon>
        <taxon>Nelumbo</taxon>
    </lineage>
</organism>
<evidence type="ECO:0000256" key="2">
    <source>
        <dbReference type="ARBA" id="ARBA00007706"/>
    </source>
</evidence>
<dbReference type="OrthoDB" id="675023at2759"/>
<dbReference type="Gene3D" id="3.90.550.10">
    <property type="entry name" value="Spore Coat Polysaccharide Biosynthesis Protein SpsA, Chain A"/>
    <property type="match status" value="1"/>
</dbReference>
<evidence type="ECO:0000256" key="12">
    <source>
        <dbReference type="RuleBase" id="RU363127"/>
    </source>
</evidence>
<dbReference type="AlphaFoldDB" id="A0A1U7Z2S7"/>
<dbReference type="STRING" id="4432.A0A1U7Z2S7"/>
<comment type="function">
    <text evidence="12">Involved in the synthesis of glucuronoxylan hemicellulose in secondary cell walls.</text>
</comment>
<dbReference type="GeneID" id="104588643"/>
<dbReference type="PANTHER" id="PTHR10896:SF59">
    <property type="entry name" value="BETA-1,4-XYLOSYLTRANSFERASE IRX9"/>
    <property type="match status" value="1"/>
</dbReference>
<evidence type="ECO:0000256" key="3">
    <source>
        <dbReference type="ARBA" id="ARBA00022676"/>
    </source>
</evidence>
<dbReference type="OMA" id="CSKVNIW"/>
<evidence type="ECO:0000256" key="8">
    <source>
        <dbReference type="ARBA" id="ARBA00023034"/>
    </source>
</evidence>
<dbReference type="GO" id="GO:0000139">
    <property type="term" value="C:Golgi membrane"/>
    <property type="evidence" value="ECO:0000318"/>
    <property type="project" value="GO_Central"/>
</dbReference>
<comment type="similarity">
    <text evidence="2 12">Belongs to the glycosyltransferase 43 family.</text>
</comment>
<dbReference type="InterPro" id="IPR005027">
    <property type="entry name" value="Glyco_trans_43"/>
</dbReference>
<evidence type="ECO:0000256" key="4">
    <source>
        <dbReference type="ARBA" id="ARBA00022679"/>
    </source>
</evidence>
<dbReference type="PANTHER" id="PTHR10896">
    <property type="entry name" value="GALACTOSYLGALACTOSYLXYLOSYLPROTEIN 3-BETA-GLUCURONOSYLTRANSFERASE BETA-1,3-GLUCURONYLTRANSFERASE"/>
    <property type="match status" value="1"/>
</dbReference>
<dbReference type="KEGG" id="nnu:104588643"/>
<keyword evidence="11 12" id="KW-0961">Cell wall biogenesis/degradation</keyword>
<evidence type="ECO:0000256" key="1">
    <source>
        <dbReference type="ARBA" id="ARBA00004323"/>
    </source>
</evidence>
<dbReference type="GO" id="GO:0009834">
    <property type="term" value="P:plant-type secondary cell wall biogenesis"/>
    <property type="evidence" value="ECO:0000318"/>
    <property type="project" value="GO_Central"/>
</dbReference>
<gene>
    <name evidence="14" type="primary">LOC104588643</name>
</gene>
<keyword evidence="3" id="KW-0328">Glycosyltransferase</keyword>
<reference evidence="14" key="1">
    <citation type="submission" date="2025-08" db="UniProtKB">
        <authorList>
            <consortium name="RefSeq"/>
        </authorList>
    </citation>
    <scope>IDENTIFICATION</scope>
</reference>
<protein>
    <recommendedName>
        <fullName evidence="12">Glycosyltransferases</fullName>
        <ecNumber evidence="12">2.4.-.-</ecNumber>
    </recommendedName>
</protein>
<keyword evidence="8 12" id="KW-0333">Golgi apparatus</keyword>
<dbReference type="EC" id="2.4.-.-" evidence="12"/>
<keyword evidence="10" id="KW-0325">Glycoprotein</keyword>
<evidence type="ECO:0000256" key="11">
    <source>
        <dbReference type="ARBA" id="ARBA00023316"/>
    </source>
</evidence>
<dbReference type="GO" id="GO:0071555">
    <property type="term" value="P:cell wall organization"/>
    <property type="evidence" value="ECO:0007669"/>
    <property type="project" value="UniProtKB-KW"/>
</dbReference>
<dbReference type="CDD" id="cd00218">
    <property type="entry name" value="GlcAT-I"/>
    <property type="match status" value="1"/>
</dbReference>
<evidence type="ECO:0000256" key="9">
    <source>
        <dbReference type="ARBA" id="ARBA00023136"/>
    </source>
</evidence>
<dbReference type="eggNOG" id="KOG1476">
    <property type="taxonomic scope" value="Eukaryota"/>
</dbReference>
<keyword evidence="13" id="KW-1185">Reference proteome</keyword>
<dbReference type="Pfam" id="PF03360">
    <property type="entry name" value="Glyco_transf_43"/>
    <property type="match status" value="1"/>
</dbReference>
<keyword evidence="7" id="KW-1133">Transmembrane helix</keyword>
<evidence type="ECO:0000256" key="7">
    <source>
        <dbReference type="ARBA" id="ARBA00022989"/>
    </source>
</evidence>
<dbReference type="RefSeq" id="XP_010244961.1">
    <property type="nucleotide sequence ID" value="XM_010246659.2"/>
</dbReference>
<evidence type="ECO:0000313" key="14">
    <source>
        <dbReference type="RefSeq" id="XP_010244961.1"/>
    </source>
</evidence>
<sequence length="359" mass="40751">MGSSERSKKSVQMWKKAVFHFLLCFVTGFFTGFFPIGRTSTFWGSFAWNQTVERRELSPQPIEMLHQLTKARNFDKSLMSETQVAVPTGSGDSEETSLVEEDEAELVPRKLLILITPTRSKDPTQGAFLTKMANTLKLVPPPLLWIVVEAQTDSSGFSEMLRKTGIMYQHLVFKENFTDPDAELDHQRNVALNHIEHHRLNGIVHFAAAFNVYDLDFFQEIRGIEAFGTWPVAFVSANKKRIVVEGPVCDSSQVIGWHSRRVNKQMDMAPSIHISSFAFNTSILWDPERWGRTPSLQDSSQSENSLKFIQQVVLEDETKLKGIPPEDCSKIMLWHLHIPSRMIPNQRSSLAQSEGTGSR</sequence>
<comment type="subcellular location">
    <subcellularLocation>
        <location evidence="1 12">Golgi apparatus membrane</location>
        <topology evidence="1 12">Single-pass type II membrane protein</topology>
    </subcellularLocation>
</comment>
<name>A0A1U7Z2S7_NELNU</name>
<dbReference type="GO" id="GO:0015018">
    <property type="term" value="F:galactosylgalactosylxylosylprotein 3-beta-glucuronosyltransferase activity"/>
    <property type="evidence" value="ECO:0007669"/>
    <property type="project" value="InterPro"/>
</dbReference>
<evidence type="ECO:0000256" key="10">
    <source>
        <dbReference type="ARBA" id="ARBA00023180"/>
    </source>
</evidence>
<dbReference type="Proteomes" id="UP000189703">
    <property type="component" value="Unplaced"/>
</dbReference>
<dbReference type="GO" id="GO:0010417">
    <property type="term" value="P:glucuronoxylan biosynthetic process"/>
    <property type="evidence" value="ECO:0000318"/>
    <property type="project" value="GO_Central"/>
</dbReference>
<dbReference type="FunCoup" id="A0A1U7Z2S7">
    <property type="interactions" value="683"/>
</dbReference>
<dbReference type="InterPro" id="IPR029044">
    <property type="entry name" value="Nucleotide-diphossugar_trans"/>
</dbReference>
<accession>A0A1U7Z2S7</accession>
<keyword evidence="4 12" id="KW-0808">Transferase</keyword>
<dbReference type="SUPFAM" id="SSF53448">
    <property type="entry name" value="Nucleotide-diphospho-sugar transferases"/>
    <property type="match status" value="1"/>
</dbReference>
<keyword evidence="9" id="KW-0472">Membrane</keyword>
<evidence type="ECO:0000313" key="13">
    <source>
        <dbReference type="Proteomes" id="UP000189703"/>
    </source>
</evidence>
<dbReference type="FunFam" id="3.90.550.10:FF:000084">
    <property type="entry name" value="Glycosyltransferases"/>
    <property type="match status" value="1"/>
</dbReference>
<keyword evidence="5" id="KW-0812">Transmembrane</keyword>
<dbReference type="GO" id="GO:0042285">
    <property type="term" value="F:xylosyltransferase activity"/>
    <property type="evidence" value="ECO:0000318"/>
    <property type="project" value="GO_Central"/>
</dbReference>
<evidence type="ECO:0000256" key="6">
    <source>
        <dbReference type="ARBA" id="ARBA00022968"/>
    </source>
</evidence>
<keyword evidence="6 12" id="KW-0735">Signal-anchor</keyword>
<evidence type="ECO:0000256" key="5">
    <source>
        <dbReference type="ARBA" id="ARBA00022692"/>
    </source>
</evidence>
<proteinExistence type="inferred from homology"/>